<accession>A0ABD2PXS4</accession>
<comment type="caution">
    <text evidence="1">The sequence shown here is derived from an EMBL/GenBank/DDBJ whole genome shotgun (WGS) entry which is preliminary data.</text>
</comment>
<name>A0ABD2PXS4_9PLAT</name>
<reference evidence="1 2" key="1">
    <citation type="submission" date="2024-11" db="EMBL/GenBank/DDBJ databases">
        <title>Adaptive evolution of stress response genes in parasites aligns with host niche diversity.</title>
        <authorList>
            <person name="Hahn C."/>
            <person name="Resl P."/>
        </authorList>
    </citation>
    <scope>NUCLEOTIDE SEQUENCE [LARGE SCALE GENOMIC DNA]</scope>
    <source>
        <strain evidence="1">EGGRZ-B1_66</strain>
        <tissue evidence="1">Body</tissue>
    </source>
</reference>
<gene>
    <name evidence="1" type="ORF">Ciccas_010161</name>
</gene>
<keyword evidence="2" id="KW-1185">Reference proteome</keyword>
<sequence length="71" mass="7923">MIPLLCSELKIMREQLAEMKRMNEAVLKNLASQKMQISNQVGSLSEKQMCLAEGLYINQPNLPSGMNAELA</sequence>
<evidence type="ECO:0000313" key="2">
    <source>
        <dbReference type="Proteomes" id="UP001626550"/>
    </source>
</evidence>
<dbReference type="AlphaFoldDB" id="A0ABD2PXS4"/>
<evidence type="ECO:0000313" key="1">
    <source>
        <dbReference type="EMBL" id="KAL3311261.1"/>
    </source>
</evidence>
<proteinExistence type="predicted"/>
<dbReference type="Proteomes" id="UP001626550">
    <property type="component" value="Unassembled WGS sequence"/>
</dbReference>
<organism evidence="1 2">
    <name type="scientific">Cichlidogyrus casuarinus</name>
    <dbReference type="NCBI Taxonomy" id="1844966"/>
    <lineage>
        <taxon>Eukaryota</taxon>
        <taxon>Metazoa</taxon>
        <taxon>Spiralia</taxon>
        <taxon>Lophotrochozoa</taxon>
        <taxon>Platyhelminthes</taxon>
        <taxon>Monogenea</taxon>
        <taxon>Monopisthocotylea</taxon>
        <taxon>Dactylogyridea</taxon>
        <taxon>Ancyrocephalidae</taxon>
        <taxon>Cichlidogyrus</taxon>
    </lineage>
</organism>
<protein>
    <submittedName>
        <fullName evidence="1">Uncharacterized protein</fullName>
    </submittedName>
</protein>
<dbReference type="EMBL" id="JBJKFK010002333">
    <property type="protein sequence ID" value="KAL3311261.1"/>
    <property type="molecule type" value="Genomic_DNA"/>
</dbReference>